<evidence type="ECO:0000256" key="2">
    <source>
        <dbReference type="ARBA" id="ARBA00022487"/>
    </source>
</evidence>
<accession>A0ABQ3J4D4</accession>
<dbReference type="RefSeq" id="WP_189379240.1">
    <property type="nucleotide sequence ID" value="NZ_BNAH01000015.1"/>
</dbReference>
<dbReference type="Gene3D" id="3.40.50.1820">
    <property type="entry name" value="alpha/beta hydrolase"/>
    <property type="match status" value="1"/>
</dbReference>
<feature type="domain" description="AB hydrolase-1" evidence="4">
    <location>
        <begin position="62"/>
        <end position="300"/>
    </location>
</feature>
<keyword evidence="6" id="KW-1185">Reference proteome</keyword>
<comment type="similarity">
    <text evidence="1">Belongs to the AB hydrolase superfamily. AB hydrolase 4 family.</text>
</comment>
<keyword evidence="3 5" id="KW-0378">Hydrolase</keyword>
<sequence length="323" mass="36750">MLTSSTFTPAWWLSNPHLQTIAAKWFRRNEKINTFREILQLPDHDSLELAWTEIPNKQEKKPIIILLHGLEGSVDSHYAKGMLQALKNQGWIGVLMHFRGCGQHPNKLGRSYHSGDIEDVTYLASLIETRYPASKKAIIGFSLGGNVLANYLAKTVNHNISAGVMICAPFDLASCSKRINKGLSKIYQKYLINMLKNSARTKIHQNKVQHINQTQLKNITTMWDFDNQYTAPLNGFVDAQDYYHQASGKPLLNKINTPCLVLHAQDDPFLCHNSTIEQLDLNDNVHFEVSQKGGHVGFISGNNPLNPMYWLEHRVPQYLTRYL</sequence>
<dbReference type="PIRSF" id="PIRSF005211">
    <property type="entry name" value="Ab_hydro_YheT"/>
    <property type="match status" value="1"/>
</dbReference>
<organism evidence="5 6">
    <name type="scientific">Thalassotalea profundi</name>
    <dbReference type="NCBI Taxonomy" id="2036687"/>
    <lineage>
        <taxon>Bacteria</taxon>
        <taxon>Pseudomonadati</taxon>
        <taxon>Pseudomonadota</taxon>
        <taxon>Gammaproteobacteria</taxon>
        <taxon>Alteromonadales</taxon>
        <taxon>Colwelliaceae</taxon>
        <taxon>Thalassotalea</taxon>
    </lineage>
</organism>
<name>A0ABQ3J4D4_9GAMM</name>
<evidence type="ECO:0000313" key="5">
    <source>
        <dbReference type="EMBL" id="GHE99934.1"/>
    </source>
</evidence>
<dbReference type="GO" id="GO:0016787">
    <property type="term" value="F:hydrolase activity"/>
    <property type="evidence" value="ECO:0007669"/>
    <property type="project" value="UniProtKB-KW"/>
</dbReference>
<dbReference type="InterPro" id="IPR029058">
    <property type="entry name" value="AB_hydrolase_fold"/>
</dbReference>
<dbReference type="EMBL" id="BNAH01000015">
    <property type="protein sequence ID" value="GHE99934.1"/>
    <property type="molecule type" value="Genomic_DNA"/>
</dbReference>
<dbReference type="NCBIfam" id="NF008218">
    <property type="entry name" value="PRK10985.1"/>
    <property type="match status" value="1"/>
</dbReference>
<dbReference type="Proteomes" id="UP000626370">
    <property type="component" value="Unassembled WGS sequence"/>
</dbReference>
<dbReference type="PANTHER" id="PTHR10794">
    <property type="entry name" value="ABHYDROLASE DOMAIN-CONTAINING PROTEIN"/>
    <property type="match status" value="1"/>
</dbReference>
<comment type="caution">
    <text evidence="5">The sequence shown here is derived from an EMBL/GenBank/DDBJ whole genome shotgun (WGS) entry which is preliminary data.</text>
</comment>
<gene>
    <name evidence="5" type="primary">yheT</name>
    <name evidence="5" type="ORF">GCM10011501_31670</name>
</gene>
<proteinExistence type="inferred from homology"/>
<protein>
    <submittedName>
        <fullName evidence="5">Hydrolase</fullName>
    </submittedName>
</protein>
<evidence type="ECO:0000313" key="6">
    <source>
        <dbReference type="Proteomes" id="UP000626370"/>
    </source>
</evidence>
<dbReference type="InterPro" id="IPR012020">
    <property type="entry name" value="ABHD4"/>
</dbReference>
<dbReference type="PANTHER" id="PTHR10794:SF94">
    <property type="entry name" value="ESTERASE YHET-RELATED"/>
    <property type="match status" value="1"/>
</dbReference>
<dbReference type="Pfam" id="PF00561">
    <property type="entry name" value="Abhydrolase_1"/>
    <property type="match status" value="1"/>
</dbReference>
<dbReference type="InterPro" id="IPR050960">
    <property type="entry name" value="AB_hydrolase_4_sf"/>
</dbReference>
<evidence type="ECO:0000259" key="4">
    <source>
        <dbReference type="Pfam" id="PF00561"/>
    </source>
</evidence>
<dbReference type="InterPro" id="IPR000073">
    <property type="entry name" value="AB_hydrolase_1"/>
</dbReference>
<evidence type="ECO:0000256" key="1">
    <source>
        <dbReference type="ARBA" id="ARBA00010884"/>
    </source>
</evidence>
<evidence type="ECO:0000256" key="3">
    <source>
        <dbReference type="ARBA" id="ARBA00022801"/>
    </source>
</evidence>
<dbReference type="SUPFAM" id="SSF53474">
    <property type="entry name" value="alpha/beta-Hydrolases"/>
    <property type="match status" value="1"/>
</dbReference>
<dbReference type="PROSITE" id="PS01133">
    <property type="entry name" value="UPF0017"/>
    <property type="match status" value="1"/>
</dbReference>
<keyword evidence="2" id="KW-0719">Serine esterase</keyword>
<reference evidence="6" key="1">
    <citation type="journal article" date="2019" name="Int. J. Syst. Evol. Microbiol.">
        <title>The Global Catalogue of Microorganisms (GCM) 10K type strain sequencing project: providing services to taxonomists for standard genome sequencing and annotation.</title>
        <authorList>
            <consortium name="The Broad Institute Genomics Platform"/>
            <consortium name="The Broad Institute Genome Sequencing Center for Infectious Disease"/>
            <person name="Wu L."/>
            <person name="Ma J."/>
        </authorList>
    </citation>
    <scope>NUCLEOTIDE SEQUENCE [LARGE SCALE GENOMIC DNA]</scope>
    <source>
        <strain evidence="6">CGMCC 1.15922</strain>
    </source>
</reference>
<dbReference type="InterPro" id="IPR000952">
    <property type="entry name" value="AB_hydrolase_4_CS"/>
</dbReference>